<evidence type="ECO:0000256" key="2">
    <source>
        <dbReference type="SAM" id="MobiDB-lite"/>
    </source>
</evidence>
<keyword evidence="3" id="KW-0282">Flagellum</keyword>
<feature type="compositionally biased region" description="Polar residues" evidence="2">
    <location>
        <begin position="145"/>
        <end position="154"/>
    </location>
</feature>
<keyword evidence="1" id="KW-1005">Bacterial flagellum biogenesis</keyword>
<dbReference type="RefSeq" id="WP_143895671.1">
    <property type="nucleotide sequence ID" value="NZ_CP041666.1"/>
</dbReference>
<organism evidence="3 4">
    <name type="scientific">Radiobacillus deserti</name>
    <dbReference type="NCBI Taxonomy" id="2594883"/>
    <lineage>
        <taxon>Bacteria</taxon>
        <taxon>Bacillati</taxon>
        <taxon>Bacillota</taxon>
        <taxon>Bacilli</taxon>
        <taxon>Bacillales</taxon>
        <taxon>Bacillaceae</taxon>
        <taxon>Radiobacillus</taxon>
    </lineage>
</organism>
<evidence type="ECO:0000313" key="4">
    <source>
        <dbReference type="Proteomes" id="UP000315215"/>
    </source>
</evidence>
<dbReference type="Pfam" id="PF05130">
    <property type="entry name" value="FlgN"/>
    <property type="match status" value="1"/>
</dbReference>
<reference evidence="3 4" key="1">
    <citation type="submission" date="2019-07" db="EMBL/GenBank/DDBJ databases">
        <authorList>
            <person name="Li J."/>
        </authorList>
    </citation>
    <scope>NUCLEOTIDE SEQUENCE [LARGE SCALE GENOMIC DNA]</scope>
    <source>
        <strain evidence="3 4">TKL69</strain>
    </source>
</reference>
<evidence type="ECO:0000256" key="1">
    <source>
        <dbReference type="ARBA" id="ARBA00022795"/>
    </source>
</evidence>
<feature type="compositionally biased region" description="Basic and acidic residues" evidence="2">
    <location>
        <begin position="155"/>
        <end position="165"/>
    </location>
</feature>
<gene>
    <name evidence="3" type="ORF">FN924_14475</name>
</gene>
<keyword evidence="4" id="KW-1185">Reference proteome</keyword>
<name>A0A516KIR2_9BACI</name>
<dbReference type="InterPro" id="IPR036679">
    <property type="entry name" value="FlgN-like_sf"/>
</dbReference>
<dbReference type="KEGG" id="aqt:FN924_14475"/>
<dbReference type="OrthoDB" id="2381500at2"/>
<feature type="region of interest" description="Disordered" evidence="2">
    <location>
        <begin position="145"/>
        <end position="165"/>
    </location>
</feature>
<proteinExistence type="predicted"/>
<dbReference type="EMBL" id="CP041666">
    <property type="protein sequence ID" value="QDP41283.1"/>
    <property type="molecule type" value="Genomic_DNA"/>
</dbReference>
<keyword evidence="3" id="KW-0966">Cell projection</keyword>
<accession>A0A516KIR2</accession>
<dbReference type="Gene3D" id="1.20.58.300">
    <property type="entry name" value="FlgN-like"/>
    <property type="match status" value="1"/>
</dbReference>
<dbReference type="SUPFAM" id="SSF140566">
    <property type="entry name" value="FlgN-like"/>
    <property type="match status" value="1"/>
</dbReference>
<dbReference type="AlphaFoldDB" id="A0A516KIR2"/>
<dbReference type="GO" id="GO:0044780">
    <property type="term" value="P:bacterial-type flagellum assembly"/>
    <property type="evidence" value="ECO:0007669"/>
    <property type="project" value="InterPro"/>
</dbReference>
<evidence type="ECO:0000313" key="3">
    <source>
        <dbReference type="EMBL" id="QDP41283.1"/>
    </source>
</evidence>
<sequence>MTVQAIIESLSKLKQLHESLLAVSVEKTEAVKEGKTEVLQSLLIKERKHVQAVEQLETKRVSLTEAWANEQGFPPEDVTVSFVLDHLEDGEEKEQLEQVTFVLASVLVKLKQQEQLNRELIQQSLQFINLSLDMVNPTVKNINYGNAANKQPEQTARRSAFDSKA</sequence>
<keyword evidence="3" id="KW-0969">Cilium</keyword>
<dbReference type="InterPro" id="IPR007809">
    <property type="entry name" value="FlgN-like"/>
</dbReference>
<protein>
    <submittedName>
        <fullName evidence="3">Flagellar protein FlgN</fullName>
    </submittedName>
</protein>
<dbReference type="Proteomes" id="UP000315215">
    <property type="component" value="Chromosome"/>
</dbReference>